<dbReference type="EMBL" id="OU895880">
    <property type="protein sequence ID" value="CAG9812355.1"/>
    <property type="molecule type" value="Genomic_DNA"/>
</dbReference>
<evidence type="ECO:0000256" key="3">
    <source>
        <dbReference type="SAM" id="Phobius"/>
    </source>
</evidence>
<keyword evidence="1" id="KW-0433">Leucine-rich repeat</keyword>
<dbReference type="OrthoDB" id="2013775at2759"/>
<sequence>MLFWTKMNLFSTIFILLILTTFTTNIKIACKYDYYNKWMLNVQSNFSAQHKQFIYECMVTDIKIINKHEREVSNVSGIHDQNMTNENVKSFSIGNRVMHFMPNNVEKFFTNLIVLDVYATRLQEIHKKDLEPFPDLKFLSLTNNELKTINFDLFVYNPNLEVLLLTGNRIEIVNDAFEFLSNLQYLSFRNNLCKSGEAKNNRNEVIALIEDIHTNCEIDYEKAFGQCKSVLKMIQNKQNEAETLIFGSPLMNNGLTYLSNSSIYIAFVAIVLNLWI</sequence>
<accession>A0A9N9SAA0</accession>
<name>A0A9N9SAA0_9DIPT</name>
<dbReference type="SUPFAM" id="SSF52075">
    <property type="entry name" value="Outer arm dynein light chain 1"/>
    <property type="match status" value="1"/>
</dbReference>
<dbReference type="PANTHER" id="PTHR24366">
    <property type="entry name" value="IG(IMMUNOGLOBULIN) AND LRR(LEUCINE RICH REPEAT) DOMAINS"/>
    <property type="match status" value="1"/>
</dbReference>
<feature type="transmembrane region" description="Helical" evidence="3">
    <location>
        <begin position="255"/>
        <end position="275"/>
    </location>
</feature>
<keyword evidence="3" id="KW-0472">Membrane</keyword>
<gene>
    <name evidence="4" type="ORF">CHIRRI_LOCUS15160</name>
</gene>
<proteinExistence type="predicted"/>
<dbReference type="InterPro" id="IPR032675">
    <property type="entry name" value="LRR_dom_sf"/>
</dbReference>
<dbReference type="InterPro" id="IPR001611">
    <property type="entry name" value="Leu-rich_rpt"/>
</dbReference>
<dbReference type="Pfam" id="PF13855">
    <property type="entry name" value="LRR_8"/>
    <property type="match status" value="1"/>
</dbReference>
<dbReference type="Proteomes" id="UP001153620">
    <property type="component" value="Chromosome 4"/>
</dbReference>
<dbReference type="PANTHER" id="PTHR24366:SF96">
    <property type="entry name" value="LEUCINE RICH REPEAT CONTAINING 53"/>
    <property type="match status" value="1"/>
</dbReference>
<keyword evidence="5" id="KW-1185">Reference proteome</keyword>
<evidence type="ECO:0000256" key="1">
    <source>
        <dbReference type="ARBA" id="ARBA00022614"/>
    </source>
</evidence>
<organism evidence="4 5">
    <name type="scientific">Chironomus riparius</name>
    <dbReference type="NCBI Taxonomy" id="315576"/>
    <lineage>
        <taxon>Eukaryota</taxon>
        <taxon>Metazoa</taxon>
        <taxon>Ecdysozoa</taxon>
        <taxon>Arthropoda</taxon>
        <taxon>Hexapoda</taxon>
        <taxon>Insecta</taxon>
        <taxon>Pterygota</taxon>
        <taxon>Neoptera</taxon>
        <taxon>Endopterygota</taxon>
        <taxon>Diptera</taxon>
        <taxon>Nematocera</taxon>
        <taxon>Chironomoidea</taxon>
        <taxon>Chironomidae</taxon>
        <taxon>Chironominae</taxon>
        <taxon>Chironomus</taxon>
    </lineage>
</organism>
<reference evidence="4" key="1">
    <citation type="submission" date="2022-01" db="EMBL/GenBank/DDBJ databases">
        <authorList>
            <person name="King R."/>
        </authorList>
    </citation>
    <scope>NUCLEOTIDE SEQUENCE</scope>
</reference>
<dbReference type="Gene3D" id="3.80.10.10">
    <property type="entry name" value="Ribonuclease Inhibitor"/>
    <property type="match status" value="1"/>
</dbReference>
<dbReference type="AlphaFoldDB" id="A0A9N9SAA0"/>
<evidence type="ECO:0000313" key="4">
    <source>
        <dbReference type="EMBL" id="CAG9812355.1"/>
    </source>
</evidence>
<evidence type="ECO:0000313" key="5">
    <source>
        <dbReference type="Proteomes" id="UP001153620"/>
    </source>
</evidence>
<evidence type="ECO:0000256" key="2">
    <source>
        <dbReference type="ARBA" id="ARBA00022737"/>
    </source>
</evidence>
<protein>
    <submittedName>
        <fullName evidence="4">Uncharacterized protein</fullName>
    </submittedName>
</protein>
<keyword evidence="3" id="KW-1133">Transmembrane helix</keyword>
<keyword evidence="3" id="KW-0812">Transmembrane</keyword>
<keyword evidence="2" id="KW-0677">Repeat</keyword>
<reference evidence="4" key="2">
    <citation type="submission" date="2022-10" db="EMBL/GenBank/DDBJ databases">
        <authorList>
            <consortium name="ENA_rothamsted_submissions"/>
            <consortium name="culmorum"/>
            <person name="King R."/>
        </authorList>
    </citation>
    <scope>NUCLEOTIDE SEQUENCE</scope>
</reference>